<comment type="catalytic activity">
    <reaction evidence="1">
        <text>ATP + protein L-histidine = ADP + protein N-phospho-L-histidine.</text>
        <dbReference type="EC" id="2.7.13.3"/>
    </reaction>
</comment>
<evidence type="ECO:0000259" key="8">
    <source>
        <dbReference type="PROSITE" id="PS50109"/>
    </source>
</evidence>
<dbReference type="GO" id="GO:0016301">
    <property type="term" value="F:kinase activity"/>
    <property type="evidence" value="ECO:0007669"/>
    <property type="project" value="UniProtKB-KW"/>
</dbReference>
<dbReference type="PRINTS" id="PR00344">
    <property type="entry name" value="BCTRLSENSOR"/>
</dbReference>
<protein>
    <recommendedName>
        <fullName evidence="2">histidine kinase</fullName>
        <ecNumber evidence="2">2.7.13.3</ecNumber>
    </recommendedName>
</protein>
<dbReference type="SMART" id="SM00387">
    <property type="entry name" value="HATPase_c"/>
    <property type="match status" value="1"/>
</dbReference>
<accession>A0ABY9VPG9</accession>
<dbReference type="InterPro" id="IPR036890">
    <property type="entry name" value="HATPase_C_sf"/>
</dbReference>
<dbReference type="RefSeq" id="WP_311076166.1">
    <property type="nucleotide sequence ID" value="NZ_CP134494.1"/>
</dbReference>
<dbReference type="EC" id="2.7.13.3" evidence="2"/>
<reference evidence="9 10" key="1">
    <citation type="submission" date="2023-09" db="EMBL/GenBank/DDBJ databases">
        <title>Microbial mechanism of fulvic acid promoting antimony reduction mineralization in rice fields.</title>
        <authorList>
            <person name="Chen G."/>
            <person name="Lan J."/>
        </authorList>
    </citation>
    <scope>NUCLEOTIDE SEQUENCE [LARGE SCALE GENOMIC DNA]</scope>
    <source>
        <strain evidence="9 10">PS1</strain>
    </source>
</reference>
<dbReference type="Proteomes" id="UP001303324">
    <property type="component" value="Chromosome"/>
</dbReference>
<dbReference type="InterPro" id="IPR004358">
    <property type="entry name" value="Sig_transdc_His_kin-like_C"/>
</dbReference>
<keyword evidence="3" id="KW-0808">Transferase</keyword>
<evidence type="ECO:0000313" key="10">
    <source>
        <dbReference type="Proteomes" id="UP001303324"/>
    </source>
</evidence>
<name>A0ABY9VPG9_9BACI</name>
<sequence length="162" mass="17989">MINDYLTFARPAFEKEEEIEVEKELNQVLNVLSPLANFNGVKITKKFSPGLVISGDQSKFKQGFINLMKNGLEAMPNGGELLIQTFTTGPVVHILVRDTGIGMNEEQIARLGEPYYTTKGQQGTGLGMMVTFSIIRAMRGKVEVKSQVGKGTTFHIRFSKME</sequence>
<feature type="domain" description="Histidine kinase" evidence="8">
    <location>
        <begin position="1"/>
        <end position="162"/>
    </location>
</feature>
<evidence type="ECO:0000256" key="3">
    <source>
        <dbReference type="ARBA" id="ARBA00022679"/>
    </source>
</evidence>
<evidence type="ECO:0000313" key="9">
    <source>
        <dbReference type="EMBL" id="WNF25049.1"/>
    </source>
</evidence>
<gene>
    <name evidence="9" type="ORF">RH061_11405</name>
</gene>
<evidence type="ECO:0000256" key="7">
    <source>
        <dbReference type="ARBA" id="ARBA00023012"/>
    </source>
</evidence>
<keyword evidence="4" id="KW-0547">Nucleotide-binding</keyword>
<keyword evidence="6" id="KW-0067">ATP-binding</keyword>
<dbReference type="PROSITE" id="PS50109">
    <property type="entry name" value="HIS_KIN"/>
    <property type="match status" value="1"/>
</dbReference>
<dbReference type="Gene3D" id="3.30.565.10">
    <property type="entry name" value="Histidine kinase-like ATPase, C-terminal domain"/>
    <property type="match status" value="1"/>
</dbReference>
<dbReference type="Pfam" id="PF02518">
    <property type="entry name" value="HATPase_c"/>
    <property type="match status" value="1"/>
</dbReference>
<keyword evidence="5 9" id="KW-0418">Kinase</keyword>
<evidence type="ECO:0000256" key="4">
    <source>
        <dbReference type="ARBA" id="ARBA00022741"/>
    </source>
</evidence>
<dbReference type="PANTHER" id="PTHR43065">
    <property type="entry name" value="SENSOR HISTIDINE KINASE"/>
    <property type="match status" value="1"/>
</dbReference>
<organism evidence="9 10">
    <name type="scientific">Mesobacillus jeotgali</name>
    <dbReference type="NCBI Taxonomy" id="129985"/>
    <lineage>
        <taxon>Bacteria</taxon>
        <taxon>Bacillati</taxon>
        <taxon>Bacillota</taxon>
        <taxon>Bacilli</taxon>
        <taxon>Bacillales</taxon>
        <taxon>Bacillaceae</taxon>
        <taxon>Mesobacillus</taxon>
    </lineage>
</organism>
<evidence type="ECO:0000256" key="5">
    <source>
        <dbReference type="ARBA" id="ARBA00022777"/>
    </source>
</evidence>
<keyword evidence="7" id="KW-0902">Two-component regulatory system</keyword>
<dbReference type="EMBL" id="CP134494">
    <property type="protein sequence ID" value="WNF25049.1"/>
    <property type="molecule type" value="Genomic_DNA"/>
</dbReference>
<evidence type="ECO:0000256" key="6">
    <source>
        <dbReference type="ARBA" id="ARBA00022840"/>
    </source>
</evidence>
<dbReference type="InterPro" id="IPR003594">
    <property type="entry name" value="HATPase_dom"/>
</dbReference>
<evidence type="ECO:0000256" key="2">
    <source>
        <dbReference type="ARBA" id="ARBA00012438"/>
    </source>
</evidence>
<dbReference type="InterPro" id="IPR005467">
    <property type="entry name" value="His_kinase_dom"/>
</dbReference>
<dbReference type="PANTHER" id="PTHR43065:SF46">
    <property type="entry name" value="C4-DICARBOXYLATE TRANSPORT SENSOR PROTEIN DCTB"/>
    <property type="match status" value="1"/>
</dbReference>
<dbReference type="SUPFAM" id="SSF55874">
    <property type="entry name" value="ATPase domain of HSP90 chaperone/DNA topoisomerase II/histidine kinase"/>
    <property type="match status" value="1"/>
</dbReference>
<evidence type="ECO:0000256" key="1">
    <source>
        <dbReference type="ARBA" id="ARBA00000085"/>
    </source>
</evidence>
<proteinExistence type="predicted"/>
<keyword evidence="10" id="KW-1185">Reference proteome</keyword>